<keyword evidence="1" id="KW-1133">Transmembrane helix</keyword>
<reference evidence="2 3" key="1">
    <citation type="journal article" date="2021" name="ISME Commun">
        <title>Automated analysis of genomic sequences facilitates high-throughput and comprehensive description of bacteria.</title>
        <authorList>
            <person name="Hitch T.C.A."/>
        </authorList>
    </citation>
    <scope>NUCLEOTIDE SEQUENCE [LARGE SCALE GENOMIC DNA]</scope>
    <source>
        <strain evidence="2 3">Sanger_03</strain>
    </source>
</reference>
<accession>A0ABT2RJG0</accession>
<feature type="transmembrane region" description="Helical" evidence="1">
    <location>
        <begin position="79"/>
        <end position="105"/>
    </location>
</feature>
<sequence length="255" mass="28856">MWKRADLKERGKIAFQRNYWRCVLVSFVLMLFTYGSSGSVRTTIGEDNDISYNSSHTEIYEDYEGILSGEQSGDHEGTIASWILGGIAAIILSGVVIVMVLLDVFVFQPLEIGGCRFFLENAYGTADAGKLLFAFKSGYYGKVVLTLFLRGLYIFLWTLLFIIPGIIKSYEYRMVPYLLADCPQMSRKDAFRISKEMMQGQKMDAFILDLSFIGWHLLSAVTCGLAEIFYVSPYVNATNAELFLALKGTYTYRSY</sequence>
<dbReference type="PANTHER" id="PTHR40076:SF1">
    <property type="entry name" value="MEMBRANE PROTEIN"/>
    <property type="match status" value="1"/>
</dbReference>
<dbReference type="Proteomes" id="UP001652431">
    <property type="component" value="Unassembled WGS sequence"/>
</dbReference>
<protein>
    <submittedName>
        <fullName evidence="2">DUF975 family protein</fullName>
    </submittedName>
</protein>
<dbReference type="RefSeq" id="WP_158368033.1">
    <property type="nucleotide sequence ID" value="NZ_JAOQJU010000002.1"/>
</dbReference>
<dbReference type="EMBL" id="JAOQJU010000002">
    <property type="protein sequence ID" value="MCU6685540.1"/>
    <property type="molecule type" value="Genomic_DNA"/>
</dbReference>
<feature type="transmembrane region" description="Helical" evidence="1">
    <location>
        <begin position="147"/>
        <end position="167"/>
    </location>
</feature>
<dbReference type="Pfam" id="PF06161">
    <property type="entry name" value="DUF975"/>
    <property type="match status" value="1"/>
</dbReference>
<dbReference type="InterPro" id="IPR010380">
    <property type="entry name" value="DUF975"/>
</dbReference>
<name>A0ABT2RJG0_9FIRM</name>
<evidence type="ECO:0000313" key="3">
    <source>
        <dbReference type="Proteomes" id="UP001652431"/>
    </source>
</evidence>
<evidence type="ECO:0000313" key="2">
    <source>
        <dbReference type="EMBL" id="MCU6685540.1"/>
    </source>
</evidence>
<feature type="transmembrane region" description="Helical" evidence="1">
    <location>
        <begin position="205"/>
        <end position="231"/>
    </location>
</feature>
<dbReference type="PANTHER" id="PTHR40076">
    <property type="entry name" value="MEMBRANE PROTEIN-RELATED"/>
    <property type="match status" value="1"/>
</dbReference>
<feature type="transmembrane region" description="Helical" evidence="1">
    <location>
        <begin position="20"/>
        <end position="37"/>
    </location>
</feature>
<keyword evidence="1" id="KW-0812">Transmembrane</keyword>
<comment type="caution">
    <text evidence="2">The sequence shown here is derived from an EMBL/GenBank/DDBJ whole genome shotgun (WGS) entry which is preliminary data.</text>
</comment>
<evidence type="ECO:0000256" key="1">
    <source>
        <dbReference type="SAM" id="Phobius"/>
    </source>
</evidence>
<proteinExistence type="predicted"/>
<organism evidence="2 3">
    <name type="scientific">Dorea acetigenes</name>
    <dbReference type="NCBI Taxonomy" id="2981787"/>
    <lineage>
        <taxon>Bacteria</taxon>
        <taxon>Bacillati</taxon>
        <taxon>Bacillota</taxon>
        <taxon>Clostridia</taxon>
        <taxon>Lachnospirales</taxon>
        <taxon>Lachnospiraceae</taxon>
        <taxon>Dorea</taxon>
    </lineage>
</organism>
<keyword evidence="3" id="KW-1185">Reference proteome</keyword>
<gene>
    <name evidence="2" type="ORF">OCV99_03035</name>
</gene>
<keyword evidence="1" id="KW-0472">Membrane</keyword>